<organism evidence="1 2">
    <name type="scientific">Fulvivirga imtechensis AK7</name>
    <dbReference type="NCBI Taxonomy" id="1237149"/>
    <lineage>
        <taxon>Bacteria</taxon>
        <taxon>Pseudomonadati</taxon>
        <taxon>Bacteroidota</taxon>
        <taxon>Cytophagia</taxon>
        <taxon>Cytophagales</taxon>
        <taxon>Fulvivirgaceae</taxon>
        <taxon>Fulvivirga</taxon>
    </lineage>
</organism>
<comment type="caution">
    <text evidence="1">The sequence shown here is derived from an EMBL/GenBank/DDBJ whole genome shotgun (WGS) entry which is preliminary data.</text>
</comment>
<name>L8JP68_9BACT</name>
<protein>
    <submittedName>
        <fullName evidence="1">Uncharacterized protein</fullName>
    </submittedName>
</protein>
<dbReference type="EMBL" id="AMZN01000061">
    <property type="protein sequence ID" value="ELR70003.1"/>
    <property type="molecule type" value="Genomic_DNA"/>
</dbReference>
<proteinExistence type="predicted"/>
<accession>L8JP68</accession>
<sequence>MSKWVGRGVRRLEQSVTDVGYAYGANISLKGSRNVVDSEV</sequence>
<evidence type="ECO:0000313" key="2">
    <source>
        <dbReference type="Proteomes" id="UP000011135"/>
    </source>
</evidence>
<dbReference type="AlphaFoldDB" id="L8JP68"/>
<reference evidence="1 2" key="1">
    <citation type="submission" date="2012-12" db="EMBL/GenBank/DDBJ databases">
        <title>Genome assembly of Fulvivirga imtechensis AK7.</title>
        <authorList>
            <person name="Nupur N."/>
            <person name="Khatri I."/>
            <person name="Kumar R."/>
            <person name="Subramanian S."/>
            <person name="Pinnaka A."/>
        </authorList>
    </citation>
    <scope>NUCLEOTIDE SEQUENCE [LARGE SCALE GENOMIC DNA]</scope>
    <source>
        <strain evidence="1 2">AK7</strain>
    </source>
</reference>
<evidence type="ECO:0000313" key="1">
    <source>
        <dbReference type="EMBL" id="ELR70003.1"/>
    </source>
</evidence>
<keyword evidence="2" id="KW-1185">Reference proteome</keyword>
<gene>
    <name evidence="1" type="ORF">C900_04373</name>
</gene>
<dbReference type="Proteomes" id="UP000011135">
    <property type="component" value="Unassembled WGS sequence"/>
</dbReference>